<dbReference type="Proteomes" id="UP000590740">
    <property type="component" value="Unassembled WGS sequence"/>
</dbReference>
<evidence type="ECO:0000256" key="3">
    <source>
        <dbReference type="ARBA" id="ARBA00023015"/>
    </source>
</evidence>
<dbReference type="GO" id="GO:0000156">
    <property type="term" value="F:phosphorelay response regulator activity"/>
    <property type="evidence" value="ECO:0007669"/>
    <property type="project" value="TreeGrafter"/>
</dbReference>
<feature type="DNA-binding region" description="OmpR/PhoB-type" evidence="7">
    <location>
        <begin position="133"/>
        <end position="231"/>
    </location>
</feature>
<dbReference type="Gene3D" id="3.40.50.2300">
    <property type="match status" value="1"/>
</dbReference>
<dbReference type="InterPro" id="IPR011006">
    <property type="entry name" value="CheY-like_superfamily"/>
</dbReference>
<evidence type="ECO:0000313" key="11">
    <source>
        <dbReference type="Proteomes" id="UP000590740"/>
    </source>
</evidence>
<evidence type="ECO:0000256" key="4">
    <source>
        <dbReference type="ARBA" id="ARBA00023125"/>
    </source>
</evidence>
<dbReference type="SMART" id="SM00448">
    <property type="entry name" value="REC"/>
    <property type="match status" value="1"/>
</dbReference>
<dbReference type="InterPro" id="IPR039420">
    <property type="entry name" value="WalR-like"/>
</dbReference>
<evidence type="ECO:0000256" key="5">
    <source>
        <dbReference type="ARBA" id="ARBA00023163"/>
    </source>
</evidence>
<feature type="modified residue" description="4-aspartylphosphate" evidence="6">
    <location>
        <position position="56"/>
    </location>
</feature>
<sequence length="233" mass="26117">MLRTTMHILLVEDDVELARQMALWLQEAGYTCTHRASGAAALPLLAQEPFDAVVLDVGLPDMDGFAVVEQIRARGFSIPVVFVTARGDVTDRVRGYKSGGDQYVTKPFAVEELLACLEAAIRRQNGVQQPPAAGTRRLGRWTLDPIKRRLHDGTETVELQPREWTLLEVLLAHEQRTLSKKFLLEKVWDIQFDPGTNVVDAMICRLRRKIDTPGRPSHLQTVRGKGYVFTSAT</sequence>
<evidence type="ECO:0000313" key="10">
    <source>
        <dbReference type="EMBL" id="MBB5032516.1"/>
    </source>
</evidence>
<organism evidence="10 11">
    <name type="scientific">Prosthecobacter vanneervenii</name>
    <dbReference type="NCBI Taxonomy" id="48466"/>
    <lineage>
        <taxon>Bacteria</taxon>
        <taxon>Pseudomonadati</taxon>
        <taxon>Verrucomicrobiota</taxon>
        <taxon>Verrucomicrobiia</taxon>
        <taxon>Verrucomicrobiales</taxon>
        <taxon>Verrucomicrobiaceae</taxon>
        <taxon>Prosthecobacter</taxon>
    </lineage>
</organism>
<dbReference type="GO" id="GO:0006355">
    <property type="term" value="P:regulation of DNA-templated transcription"/>
    <property type="evidence" value="ECO:0007669"/>
    <property type="project" value="InterPro"/>
</dbReference>
<evidence type="ECO:0000256" key="7">
    <source>
        <dbReference type="PROSITE-ProRule" id="PRU01091"/>
    </source>
</evidence>
<proteinExistence type="predicted"/>
<evidence type="ECO:0000256" key="6">
    <source>
        <dbReference type="PROSITE-ProRule" id="PRU00169"/>
    </source>
</evidence>
<dbReference type="PANTHER" id="PTHR48111:SF1">
    <property type="entry name" value="TWO-COMPONENT RESPONSE REGULATOR ORR33"/>
    <property type="match status" value="1"/>
</dbReference>
<reference evidence="10 11" key="1">
    <citation type="submission" date="2020-08" db="EMBL/GenBank/DDBJ databases">
        <title>Genomic Encyclopedia of Type Strains, Phase IV (KMG-IV): sequencing the most valuable type-strain genomes for metagenomic binning, comparative biology and taxonomic classification.</title>
        <authorList>
            <person name="Goeker M."/>
        </authorList>
    </citation>
    <scope>NUCLEOTIDE SEQUENCE [LARGE SCALE GENOMIC DNA]</scope>
    <source>
        <strain evidence="10 11">DSM 12252</strain>
    </source>
</reference>
<dbReference type="SMART" id="SM00862">
    <property type="entry name" value="Trans_reg_C"/>
    <property type="match status" value="1"/>
</dbReference>
<protein>
    <submittedName>
        <fullName evidence="10">DNA-binding response OmpR family regulator</fullName>
    </submittedName>
</protein>
<accession>A0A7W7YAA5</accession>
<evidence type="ECO:0000259" key="8">
    <source>
        <dbReference type="PROSITE" id="PS50110"/>
    </source>
</evidence>
<keyword evidence="1 6" id="KW-0597">Phosphoprotein</keyword>
<dbReference type="GO" id="GO:0005829">
    <property type="term" value="C:cytosol"/>
    <property type="evidence" value="ECO:0007669"/>
    <property type="project" value="TreeGrafter"/>
</dbReference>
<keyword evidence="4 7" id="KW-0238">DNA-binding</keyword>
<dbReference type="Gene3D" id="1.10.10.10">
    <property type="entry name" value="Winged helix-like DNA-binding domain superfamily/Winged helix DNA-binding domain"/>
    <property type="match status" value="1"/>
</dbReference>
<dbReference type="InterPro" id="IPR001789">
    <property type="entry name" value="Sig_transdc_resp-reg_receiver"/>
</dbReference>
<dbReference type="EMBL" id="JACHIG010000004">
    <property type="protein sequence ID" value="MBB5032516.1"/>
    <property type="molecule type" value="Genomic_DNA"/>
</dbReference>
<gene>
    <name evidence="10" type="ORF">HNQ65_002098</name>
</gene>
<dbReference type="CDD" id="cd17624">
    <property type="entry name" value="REC_OmpR_PmrA-like"/>
    <property type="match status" value="1"/>
</dbReference>
<dbReference type="GO" id="GO:0000976">
    <property type="term" value="F:transcription cis-regulatory region binding"/>
    <property type="evidence" value="ECO:0007669"/>
    <property type="project" value="TreeGrafter"/>
</dbReference>
<dbReference type="AlphaFoldDB" id="A0A7W7YAA5"/>
<dbReference type="PROSITE" id="PS51755">
    <property type="entry name" value="OMPR_PHOB"/>
    <property type="match status" value="1"/>
</dbReference>
<dbReference type="RefSeq" id="WP_221306117.1">
    <property type="nucleotide sequence ID" value="NZ_JACHIG010000004.1"/>
</dbReference>
<keyword evidence="2" id="KW-0902">Two-component regulatory system</keyword>
<dbReference type="SUPFAM" id="SSF52172">
    <property type="entry name" value="CheY-like"/>
    <property type="match status" value="1"/>
</dbReference>
<comment type="caution">
    <text evidence="10">The sequence shown here is derived from an EMBL/GenBank/DDBJ whole genome shotgun (WGS) entry which is preliminary data.</text>
</comment>
<dbReference type="Pfam" id="PF00486">
    <property type="entry name" value="Trans_reg_C"/>
    <property type="match status" value="1"/>
</dbReference>
<keyword evidence="11" id="KW-1185">Reference proteome</keyword>
<dbReference type="PROSITE" id="PS50110">
    <property type="entry name" value="RESPONSE_REGULATORY"/>
    <property type="match status" value="1"/>
</dbReference>
<evidence type="ECO:0000256" key="2">
    <source>
        <dbReference type="ARBA" id="ARBA00023012"/>
    </source>
</evidence>
<dbReference type="InterPro" id="IPR001867">
    <property type="entry name" value="OmpR/PhoB-type_DNA-bd"/>
</dbReference>
<dbReference type="Pfam" id="PF00072">
    <property type="entry name" value="Response_reg"/>
    <property type="match status" value="1"/>
</dbReference>
<dbReference type="CDD" id="cd00383">
    <property type="entry name" value="trans_reg_C"/>
    <property type="match status" value="1"/>
</dbReference>
<dbReference type="GO" id="GO:0032993">
    <property type="term" value="C:protein-DNA complex"/>
    <property type="evidence" value="ECO:0007669"/>
    <property type="project" value="TreeGrafter"/>
</dbReference>
<feature type="domain" description="OmpR/PhoB-type" evidence="9">
    <location>
        <begin position="133"/>
        <end position="231"/>
    </location>
</feature>
<evidence type="ECO:0000259" key="9">
    <source>
        <dbReference type="PROSITE" id="PS51755"/>
    </source>
</evidence>
<dbReference type="PANTHER" id="PTHR48111">
    <property type="entry name" value="REGULATOR OF RPOS"/>
    <property type="match status" value="1"/>
</dbReference>
<keyword evidence="5" id="KW-0804">Transcription</keyword>
<name>A0A7W7YAA5_9BACT</name>
<keyword evidence="3" id="KW-0805">Transcription regulation</keyword>
<evidence type="ECO:0000256" key="1">
    <source>
        <dbReference type="ARBA" id="ARBA00022553"/>
    </source>
</evidence>
<dbReference type="InterPro" id="IPR036388">
    <property type="entry name" value="WH-like_DNA-bd_sf"/>
</dbReference>
<feature type="domain" description="Response regulatory" evidence="8">
    <location>
        <begin position="7"/>
        <end position="121"/>
    </location>
</feature>